<dbReference type="Pfam" id="PF00072">
    <property type="entry name" value="Response_reg"/>
    <property type="match status" value="1"/>
</dbReference>
<protein>
    <submittedName>
        <fullName evidence="6">DNA-binding response regulator</fullName>
    </submittedName>
</protein>
<evidence type="ECO:0000313" key="7">
    <source>
        <dbReference type="Proteomes" id="UP000618591"/>
    </source>
</evidence>
<comment type="caution">
    <text evidence="6">The sequence shown here is derived from an EMBL/GenBank/DDBJ whole genome shotgun (WGS) entry which is preliminary data.</text>
</comment>
<dbReference type="SUPFAM" id="SSF52172">
    <property type="entry name" value="CheY-like"/>
    <property type="match status" value="1"/>
</dbReference>
<organism evidence="6 7">
    <name type="scientific">Sphingomonas psychrolutea</name>
    <dbReference type="NCBI Taxonomy" id="1259676"/>
    <lineage>
        <taxon>Bacteria</taxon>
        <taxon>Pseudomonadati</taxon>
        <taxon>Pseudomonadota</taxon>
        <taxon>Alphaproteobacteria</taxon>
        <taxon>Sphingomonadales</taxon>
        <taxon>Sphingomonadaceae</taxon>
        <taxon>Sphingomonas</taxon>
    </lineage>
</organism>
<dbReference type="Pfam" id="PF00486">
    <property type="entry name" value="Trans_reg_C"/>
    <property type="match status" value="1"/>
</dbReference>
<dbReference type="InterPro" id="IPR001867">
    <property type="entry name" value="OmpR/PhoB-type_DNA-bd"/>
</dbReference>
<feature type="domain" description="Response regulatory" evidence="4">
    <location>
        <begin position="1"/>
        <end position="106"/>
    </location>
</feature>
<dbReference type="SMART" id="SM00448">
    <property type="entry name" value="REC"/>
    <property type="match status" value="1"/>
</dbReference>
<reference evidence="7" key="1">
    <citation type="journal article" date="2019" name="Int. J. Syst. Evol. Microbiol.">
        <title>The Global Catalogue of Microorganisms (GCM) 10K type strain sequencing project: providing services to taxonomists for standard genome sequencing and annotation.</title>
        <authorList>
            <consortium name="The Broad Institute Genomics Platform"/>
            <consortium name="The Broad Institute Genome Sequencing Center for Infectious Disease"/>
            <person name="Wu L."/>
            <person name="Ma J."/>
        </authorList>
    </citation>
    <scope>NUCLEOTIDE SEQUENCE [LARGE SCALE GENOMIC DNA]</scope>
    <source>
        <strain evidence="7">CGMCC 1.10106</strain>
    </source>
</reference>
<evidence type="ECO:0000256" key="2">
    <source>
        <dbReference type="PROSITE-ProRule" id="PRU00169"/>
    </source>
</evidence>
<sequence length="216" mass="23330">MRETITEHLRICGFAVDPVGRGEEALAAAAVAAYDAVILDLGLPDMDGVDVLRELRNSRGPHTPALILTARDGIADRVGGLDAGADDYILKPFDLTELEARLRAVLRRPGTRRAVIYHYGDLSFDPASRSAAVVDTALDLTRREASVLEELIRAGGRIVVKDALEERVYGFDDDVGSNALEASVSRLRRKLLSARSGVRIEAARGIGYRLQPGVGL</sequence>
<dbReference type="Gene3D" id="3.40.50.2300">
    <property type="match status" value="1"/>
</dbReference>
<dbReference type="InterPro" id="IPR011006">
    <property type="entry name" value="CheY-like_superfamily"/>
</dbReference>
<evidence type="ECO:0000256" key="1">
    <source>
        <dbReference type="ARBA" id="ARBA00023125"/>
    </source>
</evidence>
<name>A0ABQ1H6Z9_9SPHN</name>
<dbReference type="PANTHER" id="PTHR48111:SF36">
    <property type="entry name" value="TRANSCRIPTIONAL REGULATORY PROTEIN CUTR"/>
    <property type="match status" value="1"/>
</dbReference>
<dbReference type="PANTHER" id="PTHR48111">
    <property type="entry name" value="REGULATOR OF RPOS"/>
    <property type="match status" value="1"/>
</dbReference>
<dbReference type="CDD" id="cd00383">
    <property type="entry name" value="trans_reg_C"/>
    <property type="match status" value="1"/>
</dbReference>
<dbReference type="Proteomes" id="UP000618591">
    <property type="component" value="Unassembled WGS sequence"/>
</dbReference>
<gene>
    <name evidence="6" type="ORF">GCM10011395_31480</name>
</gene>
<evidence type="ECO:0000259" key="5">
    <source>
        <dbReference type="PROSITE" id="PS51755"/>
    </source>
</evidence>
<evidence type="ECO:0000259" key="4">
    <source>
        <dbReference type="PROSITE" id="PS50110"/>
    </source>
</evidence>
<feature type="modified residue" description="4-aspartylphosphate" evidence="2">
    <location>
        <position position="40"/>
    </location>
</feature>
<keyword evidence="2" id="KW-0597">Phosphoprotein</keyword>
<evidence type="ECO:0000256" key="3">
    <source>
        <dbReference type="PROSITE-ProRule" id="PRU01091"/>
    </source>
</evidence>
<keyword evidence="7" id="KW-1185">Reference proteome</keyword>
<keyword evidence="1 3" id="KW-0238">DNA-binding</keyword>
<dbReference type="Gene3D" id="1.10.10.10">
    <property type="entry name" value="Winged helix-like DNA-binding domain superfamily/Winged helix DNA-binding domain"/>
    <property type="match status" value="1"/>
</dbReference>
<dbReference type="GO" id="GO:0003677">
    <property type="term" value="F:DNA binding"/>
    <property type="evidence" value="ECO:0007669"/>
    <property type="project" value="UniProtKB-KW"/>
</dbReference>
<dbReference type="SMART" id="SM00862">
    <property type="entry name" value="Trans_reg_C"/>
    <property type="match status" value="1"/>
</dbReference>
<dbReference type="Gene3D" id="6.10.250.690">
    <property type="match status" value="1"/>
</dbReference>
<dbReference type="InterPro" id="IPR036388">
    <property type="entry name" value="WH-like_DNA-bd_sf"/>
</dbReference>
<feature type="domain" description="OmpR/PhoB-type" evidence="5">
    <location>
        <begin position="114"/>
        <end position="212"/>
    </location>
</feature>
<feature type="DNA-binding region" description="OmpR/PhoB-type" evidence="3">
    <location>
        <begin position="114"/>
        <end position="212"/>
    </location>
</feature>
<accession>A0ABQ1H6Z9</accession>
<dbReference type="InterPro" id="IPR001789">
    <property type="entry name" value="Sig_transdc_resp-reg_receiver"/>
</dbReference>
<evidence type="ECO:0000313" key="6">
    <source>
        <dbReference type="EMBL" id="GGA58905.1"/>
    </source>
</evidence>
<dbReference type="PROSITE" id="PS51755">
    <property type="entry name" value="OMPR_PHOB"/>
    <property type="match status" value="1"/>
</dbReference>
<dbReference type="EMBL" id="BMDW01000024">
    <property type="protein sequence ID" value="GGA58905.1"/>
    <property type="molecule type" value="Genomic_DNA"/>
</dbReference>
<dbReference type="PROSITE" id="PS50110">
    <property type="entry name" value="RESPONSE_REGULATORY"/>
    <property type="match status" value="1"/>
</dbReference>
<proteinExistence type="predicted"/>
<dbReference type="InterPro" id="IPR039420">
    <property type="entry name" value="WalR-like"/>
</dbReference>